<name>A0A0P6W2D1_9HYPH</name>
<evidence type="ECO:0000313" key="8">
    <source>
        <dbReference type="EMBL" id="KPL53294.1"/>
    </source>
</evidence>
<dbReference type="InterPro" id="IPR050237">
    <property type="entry name" value="ATP-dep_AMP-bd_enzyme"/>
</dbReference>
<accession>A0A0P6W2D1</accession>
<dbReference type="AlphaFoldDB" id="A0A0P6W2D1"/>
<dbReference type="InterPro" id="IPR020845">
    <property type="entry name" value="AMP-binding_CS"/>
</dbReference>
<dbReference type="Gene3D" id="3.30.300.30">
    <property type="match status" value="1"/>
</dbReference>
<dbReference type="PANTHER" id="PTHR43767:SF1">
    <property type="entry name" value="NONRIBOSOMAL PEPTIDE SYNTHASE PES1 (EUROFUNG)-RELATED"/>
    <property type="match status" value="1"/>
</dbReference>
<comment type="caution">
    <text evidence="8">The sequence shown here is derived from an EMBL/GenBank/DDBJ whole genome shotgun (WGS) entry which is preliminary data.</text>
</comment>
<dbReference type="STRING" id="665126.ABB55_14635"/>
<dbReference type="FunFam" id="3.30.300.30:FF:000008">
    <property type="entry name" value="2,3-dihydroxybenzoate-AMP ligase"/>
    <property type="match status" value="1"/>
</dbReference>
<evidence type="ECO:0000256" key="5">
    <source>
        <dbReference type="ARBA" id="ARBA00067668"/>
    </source>
</evidence>
<dbReference type="RefSeq" id="WP_054359459.1">
    <property type="nucleotide sequence ID" value="NZ_LJYW01000001.1"/>
</dbReference>
<dbReference type="PROSITE" id="PS00455">
    <property type="entry name" value="AMP_BINDING"/>
    <property type="match status" value="1"/>
</dbReference>
<dbReference type="SUPFAM" id="SSF56801">
    <property type="entry name" value="Acetyl-CoA synthetase-like"/>
    <property type="match status" value="1"/>
</dbReference>
<dbReference type="Pfam" id="PF13193">
    <property type="entry name" value="AMP-binding_C"/>
    <property type="match status" value="1"/>
</dbReference>
<evidence type="ECO:0000259" key="6">
    <source>
        <dbReference type="Pfam" id="PF00501"/>
    </source>
</evidence>
<dbReference type="EC" id="6.2.1.44" evidence="4"/>
<dbReference type="Pfam" id="PF00501">
    <property type="entry name" value="AMP-binding"/>
    <property type="match status" value="1"/>
</dbReference>
<reference evidence="8 9" key="1">
    <citation type="submission" date="2015-09" db="EMBL/GenBank/DDBJ databases">
        <authorList>
            <person name="Jackson K.R."/>
            <person name="Lunt B.L."/>
            <person name="Fisher J.N.B."/>
            <person name="Gardner A.V."/>
            <person name="Bailey M.E."/>
            <person name="Deus L.M."/>
            <person name="Earl A.S."/>
            <person name="Gibby P.D."/>
            <person name="Hartmann K.A."/>
            <person name="Liu J.E."/>
            <person name="Manci A.M."/>
            <person name="Nielsen D.A."/>
            <person name="Solomon M.B."/>
            <person name="Breakwell D.P."/>
            <person name="Burnett S.H."/>
            <person name="Grose J.H."/>
        </authorList>
    </citation>
    <scope>NUCLEOTIDE SEQUENCE [LARGE SCALE GENOMIC DNA]</scope>
    <source>
        <strain evidence="8 9">16</strain>
    </source>
</reference>
<evidence type="ECO:0000256" key="4">
    <source>
        <dbReference type="ARBA" id="ARBA00066616"/>
    </source>
</evidence>
<dbReference type="Gene3D" id="3.40.50.12780">
    <property type="entry name" value="N-terminal domain of ligase-like"/>
    <property type="match status" value="1"/>
</dbReference>
<keyword evidence="9" id="KW-1185">Reference proteome</keyword>
<feature type="domain" description="AMP-dependent synthetase/ligase" evidence="6">
    <location>
        <begin position="16"/>
        <end position="378"/>
    </location>
</feature>
<gene>
    <name evidence="8" type="ORF">ABB55_14635</name>
</gene>
<dbReference type="InterPro" id="IPR025110">
    <property type="entry name" value="AMP-bd_C"/>
</dbReference>
<dbReference type="InterPro" id="IPR045851">
    <property type="entry name" value="AMP-bd_C_sf"/>
</dbReference>
<dbReference type="EMBL" id="LJYW01000001">
    <property type="protein sequence ID" value="KPL53294.1"/>
    <property type="molecule type" value="Genomic_DNA"/>
</dbReference>
<dbReference type="Proteomes" id="UP000048984">
    <property type="component" value="Unassembled WGS sequence"/>
</dbReference>
<dbReference type="InterPro" id="IPR042099">
    <property type="entry name" value="ANL_N_sf"/>
</dbReference>
<feature type="domain" description="AMP-binding enzyme C-terminal" evidence="7">
    <location>
        <begin position="428"/>
        <end position="503"/>
    </location>
</feature>
<reference evidence="8 9" key="2">
    <citation type="submission" date="2015-10" db="EMBL/GenBank/DDBJ databases">
        <title>Draft Genome Sequence of Prosthecomicrobium hirschii ATCC 27832.</title>
        <authorList>
            <person name="Daniel J."/>
            <person name="Givan S.A."/>
            <person name="Brun Y.V."/>
            <person name="Brown P.J."/>
        </authorList>
    </citation>
    <scope>NUCLEOTIDE SEQUENCE [LARGE SCALE GENOMIC DNA]</scope>
    <source>
        <strain evidence="8 9">16</strain>
    </source>
</reference>
<proteinExistence type="inferred from homology"/>
<evidence type="ECO:0000313" key="9">
    <source>
        <dbReference type="Proteomes" id="UP000048984"/>
    </source>
</evidence>
<organism evidence="8 9">
    <name type="scientific">Prosthecodimorpha hirschii</name>
    <dbReference type="NCBI Taxonomy" id="665126"/>
    <lineage>
        <taxon>Bacteria</taxon>
        <taxon>Pseudomonadati</taxon>
        <taxon>Pseudomonadota</taxon>
        <taxon>Alphaproteobacteria</taxon>
        <taxon>Hyphomicrobiales</taxon>
        <taxon>Ancalomicrobiaceae</taxon>
        <taxon>Prosthecodimorpha</taxon>
    </lineage>
</organism>
<dbReference type="InterPro" id="IPR000873">
    <property type="entry name" value="AMP-dep_synth/lig_dom"/>
</dbReference>
<comment type="catalytic activity">
    <reaction evidence="3">
        <text>3-(methylsulfanyl)propanoate + ATP + CoA = 3-(methylsulfanyl)propanoyl-CoA + AMP + diphosphate</text>
        <dbReference type="Rhea" id="RHEA:43052"/>
        <dbReference type="ChEBI" id="CHEBI:30616"/>
        <dbReference type="ChEBI" id="CHEBI:33019"/>
        <dbReference type="ChEBI" id="CHEBI:49016"/>
        <dbReference type="ChEBI" id="CHEBI:57287"/>
        <dbReference type="ChEBI" id="CHEBI:82815"/>
        <dbReference type="ChEBI" id="CHEBI:456215"/>
        <dbReference type="EC" id="6.2.1.44"/>
    </reaction>
    <physiologicalReaction direction="left-to-right" evidence="3">
        <dbReference type="Rhea" id="RHEA:43053"/>
    </physiologicalReaction>
</comment>
<dbReference type="PANTHER" id="PTHR43767">
    <property type="entry name" value="LONG-CHAIN-FATTY-ACID--COA LIGASE"/>
    <property type="match status" value="1"/>
</dbReference>
<evidence type="ECO:0000256" key="2">
    <source>
        <dbReference type="ARBA" id="ARBA00022598"/>
    </source>
</evidence>
<evidence type="ECO:0000256" key="1">
    <source>
        <dbReference type="ARBA" id="ARBA00006432"/>
    </source>
</evidence>
<comment type="similarity">
    <text evidence="1">Belongs to the ATP-dependent AMP-binding enzyme family.</text>
</comment>
<protein>
    <recommendedName>
        <fullName evidence="5">3-methylmercaptopropionyl-CoA ligase</fullName>
        <ecNumber evidence="4">6.2.1.44</ecNumber>
    </recommendedName>
</protein>
<evidence type="ECO:0000259" key="7">
    <source>
        <dbReference type="Pfam" id="PF13193"/>
    </source>
</evidence>
<sequence>MDVSGNQTVPDLLHLQVDRRPNAEFLIFENDAGAVVSFTYRAFAERVNRLANHFVAKGIRPGDRVAIMVTNSPEFLVAWFAANQAGAVMVPVNVLYSADELAYLLADSGAAALVTEPKFLATVAEAGAAGLPDIRILAKTTAATSGFVTLAEIEAAGDPERRPVRVSPDDPAQIIYTSGTTSRPKGAVIGHRASVIQAIATAMLFGMSERERSCVVLPLFHVNGQYVGTLPTLAVGGTVVLLEAFSARRYWAQVKAHRCTFMSIVPMLLRTLLAQPPRADDAEHDLRFSFYALPTSAEEWSDFERRFGVRLIEGYGLSETLGICTSNPLVHGITKRHCIGLPLLGREVRIVDDALQDVPFGQTGAIVVRGEPLFSGYWGNAEATAACMRDGWFLTGDNGRFDEDGYLHFFDRSKDVIKRAGENIAASEVERVLNDHPAVLESAVIGVFDPLRDEAVKAFVVRQPGATVGEDDLRDWCARRLAKFKVPSFVEFRDELPKTSIGKIMKFQLRHEQAASAASAASAG</sequence>
<dbReference type="GO" id="GO:0016878">
    <property type="term" value="F:acid-thiol ligase activity"/>
    <property type="evidence" value="ECO:0007669"/>
    <property type="project" value="UniProtKB-ARBA"/>
</dbReference>
<keyword evidence="2" id="KW-0436">Ligase</keyword>
<evidence type="ECO:0000256" key="3">
    <source>
        <dbReference type="ARBA" id="ARBA00051915"/>
    </source>
</evidence>